<sequence>MCCRECTSITNTYYISSNILPLSSFVEIRSRTDSSSLLSSLLSSLSSLSSEDLATIVKGKHLV</sequence>
<reference evidence="1" key="2">
    <citation type="submission" date="2020-05" db="UniProtKB">
        <authorList>
            <consortium name="EnsemblMetazoa"/>
        </authorList>
    </citation>
    <scope>IDENTIFICATION</scope>
    <source>
        <strain evidence="1">IAEA</strain>
    </source>
</reference>
<reference evidence="2" key="1">
    <citation type="submission" date="2015-01" db="EMBL/GenBank/DDBJ databases">
        <authorList>
            <person name="Aksoy S."/>
            <person name="Warren W."/>
            <person name="Wilson R.K."/>
        </authorList>
    </citation>
    <scope>NUCLEOTIDE SEQUENCE [LARGE SCALE GENOMIC DNA]</scope>
    <source>
        <strain evidence="2">IAEA</strain>
    </source>
</reference>
<name>A0A1B0AQC2_9MUSC</name>
<accession>A0A1B0AQC2</accession>
<keyword evidence="2" id="KW-1185">Reference proteome</keyword>
<dbReference type="EMBL" id="JXJN01001782">
    <property type="status" value="NOT_ANNOTATED_CDS"/>
    <property type="molecule type" value="Genomic_DNA"/>
</dbReference>
<dbReference type="VEuPathDB" id="VectorBase:GPPI004750"/>
<proteinExistence type="predicted"/>
<protein>
    <submittedName>
        <fullName evidence="1">Uncharacterized protein</fullName>
    </submittedName>
</protein>
<evidence type="ECO:0000313" key="2">
    <source>
        <dbReference type="Proteomes" id="UP000092460"/>
    </source>
</evidence>
<dbReference type="Proteomes" id="UP000092460">
    <property type="component" value="Unassembled WGS sequence"/>
</dbReference>
<organism evidence="1 2">
    <name type="scientific">Glossina palpalis gambiensis</name>
    <dbReference type="NCBI Taxonomy" id="67801"/>
    <lineage>
        <taxon>Eukaryota</taxon>
        <taxon>Metazoa</taxon>
        <taxon>Ecdysozoa</taxon>
        <taxon>Arthropoda</taxon>
        <taxon>Hexapoda</taxon>
        <taxon>Insecta</taxon>
        <taxon>Pterygota</taxon>
        <taxon>Neoptera</taxon>
        <taxon>Endopterygota</taxon>
        <taxon>Diptera</taxon>
        <taxon>Brachycera</taxon>
        <taxon>Muscomorpha</taxon>
        <taxon>Hippoboscoidea</taxon>
        <taxon>Glossinidae</taxon>
        <taxon>Glossina</taxon>
    </lineage>
</organism>
<evidence type="ECO:0000313" key="1">
    <source>
        <dbReference type="EnsemblMetazoa" id="GPPI004750-PA"/>
    </source>
</evidence>
<dbReference type="EnsemblMetazoa" id="GPPI004750-RA">
    <property type="protein sequence ID" value="GPPI004750-PA"/>
    <property type="gene ID" value="GPPI004750"/>
</dbReference>
<dbReference type="AlphaFoldDB" id="A0A1B0AQC2"/>